<accession>A0A346CIU0</accession>
<name>A0A346CIU0_CONER</name>
<keyword evidence="1" id="KW-0732">Signal</keyword>
<protein>
    <submittedName>
        <fullName evidence="2">Conotoxin superfamily I4</fullName>
    </submittedName>
</protein>
<evidence type="ECO:0000313" key="2">
    <source>
        <dbReference type="EMBL" id="AXL95489.1"/>
    </source>
</evidence>
<reference evidence="2" key="1">
    <citation type="journal article" date="2018" name="Genome Biol. Evol.">
        <title>Conotoxin diversity in Chelyconus ermineus (Born, 1778) and the convergent origin of piscivory in the Atlantic and Indo-Pacific cones.</title>
        <authorList>
            <person name="Abalde S."/>
            <person name="Tenorio M.J."/>
            <person name="Afonso C.M."/>
            <person name="Zardoya R."/>
        </authorList>
    </citation>
    <scope>NUCLEOTIDE SEQUENCE</scope>
    <source>
        <strain evidence="2">Cerm_152</strain>
    </source>
</reference>
<organism evidence="2">
    <name type="scientific">Conus ermineus</name>
    <name type="common">Agate cone</name>
    <name type="synonym">Chelyconus ermineus</name>
    <dbReference type="NCBI Taxonomy" id="55423"/>
    <lineage>
        <taxon>Eukaryota</taxon>
        <taxon>Metazoa</taxon>
        <taxon>Spiralia</taxon>
        <taxon>Lophotrochozoa</taxon>
        <taxon>Mollusca</taxon>
        <taxon>Gastropoda</taxon>
        <taxon>Caenogastropoda</taxon>
        <taxon>Neogastropoda</taxon>
        <taxon>Conoidea</taxon>
        <taxon>Conidae</taxon>
        <taxon>Conus</taxon>
        <taxon>Chelyconus</taxon>
    </lineage>
</organism>
<dbReference type="EMBL" id="MH360440">
    <property type="protein sequence ID" value="AXL95489.1"/>
    <property type="molecule type" value="mRNA"/>
</dbReference>
<feature type="chain" id="PRO_5016823101" evidence="1">
    <location>
        <begin position="26"/>
        <end position="92"/>
    </location>
</feature>
<evidence type="ECO:0000256" key="1">
    <source>
        <dbReference type="SAM" id="SignalP"/>
    </source>
</evidence>
<proteinExistence type="evidence at transcript level"/>
<sequence>MFGHTSARFLLLSIMLLGMAAMVLCTCNYSFGETCEQICSCSNHVCCSTTSPVKKNQCMTPSTCMTWAIGNGKRRAIQRQKRFLGMVRGLDS</sequence>
<feature type="signal peptide" evidence="1">
    <location>
        <begin position="1"/>
        <end position="25"/>
    </location>
</feature>
<dbReference type="AlphaFoldDB" id="A0A346CIU0"/>